<dbReference type="SMART" id="SM01375">
    <property type="entry name" value="Dynein_light"/>
    <property type="match status" value="1"/>
</dbReference>
<evidence type="ECO:0000313" key="3">
    <source>
        <dbReference type="Proteomes" id="UP000031036"/>
    </source>
</evidence>
<dbReference type="OMA" id="HVECTLY"/>
<keyword evidence="3" id="KW-1185">Reference proteome</keyword>
<feature type="non-terminal residue" evidence="2">
    <location>
        <position position="1"/>
    </location>
</feature>
<proteinExistence type="inferred from homology"/>
<dbReference type="Proteomes" id="UP000031036">
    <property type="component" value="Unassembled WGS sequence"/>
</dbReference>
<dbReference type="GO" id="GO:0005868">
    <property type="term" value="C:cytoplasmic dynein complex"/>
    <property type="evidence" value="ECO:0007669"/>
    <property type="project" value="TreeGrafter"/>
</dbReference>
<dbReference type="EMBL" id="JPKZ01000589">
    <property type="protein sequence ID" value="KHN86572.1"/>
    <property type="molecule type" value="Genomic_DNA"/>
</dbReference>
<accession>A0A0B2VZ00</accession>
<dbReference type="Gene3D" id="3.30.740.10">
    <property type="entry name" value="Protein Inhibitor Of Neuronal Nitric Oxide Synthase"/>
    <property type="match status" value="1"/>
</dbReference>
<dbReference type="InterPro" id="IPR037177">
    <property type="entry name" value="DLC_sf"/>
</dbReference>
<gene>
    <name evidence="2" type="primary">Dynll2</name>
    <name evidence="2" type="ORF">Tcan_05926</name>
</gene>
<dbReference type="FunFam" id="3.30.740.10:FF:000006">
    <property type="entry name" value="Dynein light chain"/>
    <property type="match status" value="1"/>
</dbReference>
<dbReference type="Pfam" id="PF01221">
    <property type="entry name" value="Dynein_light"/>
    <property type="match status" value="1"/>
</dbReference>
<dbReference type="PANTHER" id="PTHR11886">
    <property type="entry name" value="DYNEIN LIGHT CHAIN"/>
    <property type="match status" value="1"/>
</dbReference>
<keyword evidence="1" id="KW-0243">Dynein</keyword>
<dbReference type="PANTHER" id="PTHR11886:SF88">
    <property type="entry name" value="DYNEIN LIGHT CHAIN"/>
    <property type="match status" value="1"/>
</dbReference>
<comment type="subcellular location">
    <subcellularLocation>
        <location evidence="1">Cytoplasm</location>
        <location evidence="1">Cytoskeleton</location>
    </subcellularLocation>
</comment>
<dbReference type="InterPro" id="IPR001372">
    <property type="entry name" value="Dynein_light_chain_typ-1/2"/>
</dbReference>
<evidence type="ECO:0000256" key="1">
    <source>
        <dbReference type="RuleBase" id="RU365010"/>
    </source>
</evidence>
<organism evidence="2 3">
    <name type="scientific">Toxocara canis</name>
    <name type="common">Canine roundworm</name>
    <dbReference type="NCBI Taxonomy" id="6265"/>
    <lineage>
        <taxon>Eukaryota</taxon>
        <taxon>Metazoa</taxon>
        <taxon>Ecdysozoa</taxon>
        <taxon>Nematoda</taxon>
        <taxon>Chromadorea</taxon>
        <taxon>Rhabditida</taxon>
        <taxon>Spirurina</taxon>
        <taxon>Ascaridomorpha</taxon>
        <taxon>Ascaridoidea</taxon>
        <taxon>Toxocaridae</taxon>
        <taxon>Toxocara</taxon>
    </lineage>
</organism>
<dbReference type="GO" id="GO:0005874">
    <property type="term" value="C:microtubule"/>
    <property type="evidence" value="ECO:0007669"/>
    <property type="project" value="UniProtKB-KW"/>
</dbReference>
<dbReference type="GO" id="GO:0045505">
    <property type="term" value="F:dynein intermediate chain binding"/>
    <property type="evidence" value="ECO:0007669"/>
    <property type="project" value="TreeGrafter"/>
</dbReference>
<dbReference type="SUPFAM" id="SSF54648">
    <property type="entry name" value="DLC"/>
    <property type="match status" value="1"/>
</dbReference>
<dbReference type="AlphaFoldDB" id="A0A0B2VZ00"/>
<reference evidence="2 3" key="1">
    <citation type="submission" date="2014-11" db="EMBL/GenBank/DDBJ databases">
        <title>Genetic blueprint of the zoonotic pathogen Toxocara canis.</title>
        <authorList>
            <person name="Zhu X.-Q."/>
            <person name="Korhonen P.K."/>
            <person name="Cai H."/>
            <person name="Young N.D."/>
            <person name="Nejsum P."/>
            <person name="von Samson-Himmelstjerna G."/>
            <person name="Boag P.R."/>
            <person name="Tan P."/>
            <person name="Li Q."/>
            <person name="Min J."/>
            <person name="Yang Y."/>
            <person name="Wang X."/>
            <person name="Fang X."/>
            <person name="Hall R.S."/>
            <person name="Hofmann A."/>
            <person name="Sternberg P.W."/>
            <person name="Jex A.R."/>
            <person name="Gasser R.B."/>
        </authorList>
    </citation>
    <scope>NUCLEOTIDE SEQUENCE [LARGE SCALE GENOMIC DNA]</scope>
    <source>
        <strain evidence="2">PN_DK_2014</strain>
    </source>
</reference>
<keyword evidence="1" id="KW-0206">Cytoskeleton</keyword>
<keyword evidence="1" id="KW-0505">Motor protein</keyword>
<evidence type="ECO:0000313" key="2">
    <source>
        <dbReference type="EMBL" id="KHN86572.1"/>
    </source>
</evidence>
<sequence length="108" mass="12364">RALPRSPPRRSLSSDTSAHCPYFEPVVHVEATDFSKDLEEVAVKVTKEALERCGIENEIASYMKREFDRICGPTWHCIVGRNFGSHIHYEKFIHLSIAKIFIVLFKCG</sequence>
<name>A0A0B2VZ00_TOXCA</name>
<keyword evidence="1" id="KW-0493">Microtubule</keyword>
<keyword evidence="1" id="KW-0963">Cytoplasm</keyword>
<protein>
    <recommendedName>
        <fullName evidence="1">Dynein light chain</fullName>
    </recommendedName>
</protein>
<dbReference type="GO" id="GO:0007017">
    <property type="term" value="P:microtubule-based process"/>
    <property type="evidence" value="ECO:0007669"/>
    <property type="project" value="InterPro"/>
</dbReference>
<comment type="caution">
    <text evidence="2">The sequence shown here is derived from an EMBL/GenBank/DDBJ whole genome shotgun (WGS) entry which is preliminary data.</text>
</comment>
<dbReference type="OrthoDB" id="6506078at2759"/>
<comment type="similarity">
    <text evidence="1">Belongs to the dynein light chain family.</text>
</comment>
<dbReference type="STRING" id="6265.A0A0B2VZ00"/>